<name>A0A0C3NNK3_PISTI</name>
<evidence type="ECO:0000313" key="1">
    <source>
        <dbReference type="EMBL" id="KIO02455.1"/>
    </source>
</evidence>
<dbReference type="InParanoid" id="A0A0C3NNK3"/>
<proteinExistence type="predicted"/>
<feature type="non-terminal residue" evidence="1">
    <location>
        <position position="1"/>
    </location>
</feature>
<dbReference type="Proteomes" id="UP000054217">
    <property type="component" value="Unassembled WGS sequence"/>
</dbReference>
<keyword evidence="2" id="KW-1185">Reference proteome</keyword>
<reference evidence="2" key="2">
    <citation type="submission" date="2015-01" db="EMBL/GenBank/DDBJ databases">
        <title>Evolutionary Origins and Diversification of the Mycorrhizal Mutualists.</title>
        <authorList>
            <consortium name="DOE Joint Genome Institute"/>
            <consortium name="Mycorrhizal Genomics Consortium"/>
            <person name="Kohler A."/>
            <person name="Kuo A."/>
            <person name="Nagy L.G."/>
            <person name="Floudas D."/>
            <person name="Copeland A."/>
            <person name="Barry K.W."/>
            <person name="Cichocki N."/>
            <person name="Veneault-Fourrey C."/>
            <person name="LaButti K."/>
            <person name="Lindquist E.A."/>
            <person name="Lipzen A."/>
            <person name="Lundell T."/>
            <person name="Morin E."/>
            <person name="Murat C."/>
            <person name="Riley R."/>
            <person name="Ohm R."/>
            <person name="Sun H."/>
            <person name="Tunlid A."/>
            <person name="Henrissat B."/>
            <person name="Grigoriev I.V."/>
            <person name="Hibbett D.S."/>
            <person name="Martin F."/>
        </authorList>
    </citation>
    <scope>NUCLEOTIDE SEQUENCE [LARGE SCALE GENOMIC DNA]</scope>
    <source>
        <strain evidence="2">Marx 270</strain>
    </source>
</reference>
<sequence>MEGGCAAGPRVCMRILVRSNGWVMDAAMEAAMPACPKNFNPKWIIGHDQALIYHQPLDIAVLKGFGARKGAELLFGQLAGLLSLQFLSLVSLGEESE</sequence>
<dbReference type="EMBL" id="KN831982">
    <property type="protein sequence ID" value="KIO02455.1"/>
    <property type="molecule type" value="Genomic_DNA"/>
</dbReference>
<evidence type="ECO:0000313" key="2">
    <source>
        <dbReference type="Proteomes" id="UP000054217"/>
    </source>
</evidence>
<dbReference type="AlphaFoldDB" id="A0A0C3NNK3"/>
<protein>
    <submittedName>
        <fullName evidence="1">Uncharacterized protein</fullName>
    </submittedName>
</protein>
<accession>A0A0C3NNK3</accession>
<gene>
    <name evidence="1" type="ORF">M404DRAFT_1002481</name>
</gene>
<organism evidence="1 2">
    <name type="scientific">Pisolithus tinctorius Marx 270</name>
    <dbReference type="NCBI Taxonomy" id="870435"/>
    <lineage>
        <taxon>Eukaryota</taxon>
        <taxon>Fungi</taxon>
        <taxon>Dikarya</taxon>
        <taxon>Basidiomycota</taxon>
        <taxon>Agaricomycotina</taxon>
        <taxon>Agaricomycetes</taxon>
        <taxon>Agaricomycetidae</taxon>
        <taxon>Boletales</taxon>
        <taxon>Sclerodermatineae</taxon>
        <taxon>Pisolithaceae</taxon>
        <taxon>Pisolithus</taxon>
    </lineage>
</organism>
<dbReference type="HOGENOM" id="CLU_2347574_0_0_1"/>
<reference evidence="1 2" key="1">
    <citation type="submission" date="2014-04" db="EMBL/GenBank/DDBJ databases">
        <authorList>
            <consortium name="DOE Joint Genome Institute"/>
            <person name="Kuo A."/>
            <person name="Kohler A."/>
            <person name="Costa M.D."/>
            <person name="Nagy L.G."/>
            <person name="Floudas D."/>
            <person name="Copeland A."/>
            <person name="Barry K.W."/>
            <person name="Cichocki N."/>
            <person name="Veneault-Fourrey C."/>
            <person name="LaButti K."/>
            <person name="Lindquist E.A."/>
            <person name="Lipzen A."/>
            <person name="Lundell T."/>
            <person name="Morin E."/>
            <person name="Murat C."/>
            <person name="Sun H."/>
            <person name="Tunlid A."/>
            <person name="Henrissat B."/>
            <person name="Grigoriev I.V."/>
            <person name="Hibbett D.S."/>
            <person name="Martin F."/>
            <person name="Nordberg H.P."/>
            <person name="Cantor M.N."/>
            <person name="Hua S.X."/>
        </authorList>
    </citation>
    <scope>NUCLEOTIDE SEQUENCE [LARGE SCALE GENOMIC DNA]</scope>
    <source>
        <strain evidence="1 2">Marx 270</strain>
    </source>
</reference>